<reference evidence="1" key="2">
    <citation type="submission" date="2015-06" db="UniProtKB">
        <authorList>
            <consortium name="EnsemblPlants"/>
        </authorList>
    </citation>
    <scope>IDENTIFICATION</scope>
    <source>
        <strain evidence="1">DM1-3 516 R44</strain>
    </source>
</reference>
<dbReference type="AlphaFoldDB" id="M1A8B9"/>
<proteinExistence type="predicted"/>
<dbReference type="HOGENOM" id="CLU_2254936_0_0_1"/>
<evidence type="ECO:0000313" key="1">
    <source>
        <dbReference type="EnsemblPlants" id="PGSC0003DMT400016907"/>
    </source>
</evidence>
<dbReference type="PaxDb" id="4113-PGSC0003DMT400016907"/>
<reference evidence="2" key="1">
    <citation type="journal article" date="2011" name="Nature">
        <title>Genome sequence and analysis of the tuber crop potato.</title>
        <authorList>
            <consortium name="The Potato Genome Sequencing Consortium"/>
        </authorList>
    </citation>
    <scope>NUCLEOTIDE SEQUENCE [LARGE SCALE GENOMIC DNA]</scope>
    <source>
        <strain evidence="2">cv. DM1-3 516 R44</strain>
    </source>
</reference>
<organism evidence="1 2">
    <name type="scientific">Solanum tuberosum</name>
    <name type="common">Potato</name>
    <dbReference type="NCBI Taxonomy" id="4113"/>
    <lineage>
        <taxon>Eukaryota</taxon>
        <taxon>Viridiplantae</taxon>
        <taxon>Streptophyta</taxon>
        <taxon>Embryophyta</taxon>
        <taxon>Tracheophyta</taxon>
        <taxon>Spermatophyta</taxon>
        <taxon>Magnoliopsida</taxon>
        <taxon>eudicotyledons</taxon>
        <taxon>Gunneridae</taxon>
        <taxon>Pentapetalae</taxon>
        <taxon>asterids</taxon>
        <taxon>lamiids</taxon>
        <taxon>Solanales</taxon>
        <taxon>Solanaceae</taxon>
        <taxon>Solanoideae</taxon>
        <taxon>Solaneae</taxon>
        <taxon>Solanum</taxon>
    </lineage>
</organism>
<dbReference type="Gramene" id="PGSC0003DMT400016907">
    <property type="protein sequence ID" value="PGSC0003DMT400016907"/>
    <property type="gene ID" value="PGSC0003DMG400006612"/>
</dbReference>
<dbReference type="Proteomes" id="UP000011115">
    <property type="component" value="Unassembled WGS sequence"/>
</dbReference>
<protein>
    <submittedName>
        <fullName evidence="1">Uncharacterized protein</fullName>
    </submittedName>
</protein>
<evidence type="ECO:0000313" key="2">
    <source>
        <dbReference type="Proteomes" id="UP000011115"/>
    </source>
</evidence>
<accession>M1A8B9</accession>
<name>M1A8B9_SOLTU</name>
<keyword evidence="2" id="KW-1185">Reference proteome</keyword>
<dbReference type="EnsemblPlants" id="PGSC0003DMT400016907">
    <property type="protein sequence ID" value="PGSC0003DMT400016907"/>
    <property type="gene ID" value="PGSC0003DMG400006612"/>
</dbReference>
<dbReference type="InParanoid" id="M1A8B9"/>
<sequence>MASNRSSQRVTEGVGESDLIRRLTQDIVNIGVCKTRRALNYWRIADHVGDHDGNRPIHSFPAAHDLDNLSKSAAVESSEKAPGTIIKFQSDTSSIDSLADGATA</sequence>